<dbReference type="GO" id="GO:0030246">
    <property type="term" value="F:carbohydrate binding"/>
    <property type="evidence" value="ECO:0007669"/>
    <property type="project" value="InterPro"/>
</dbReference>
<sequence length="41" mass="4403">ENFGTTTEGVTVDLYTLKNNNGMIVKITNYGGIVTSLLVPD</sequence>
<protein>
    <submittedName>
        <fullName evidence="1">Uncharacterized protein</fullName>
    </submittedName>
</protein>
<comment type="caution">
    <text evidence="1">The sequence shown here is derived from an EMBL/GenBank/DDBJ whole genome shotgun (WGS) entry which is preliminary data.</text>
</comment>
<accession>X1LKB4</accession>
<dbReference type="SUPFAM" id="SSF74650">
    <property type="entry name" value="Galactose mutarotase-like"/>
    <property type="match status" value="1"/>
</dbReference>
<dbReference type="AlphaFoldDB" id="X1LKB4"/>
<name>X1LKB4_9ZZZZ</name>
<evidence type="ECO:0000313" key="1">
    <source>
        <dbReference type="EMBL" id="GAH94558.1"/>
    </source>
</evidence>
<reference evidence="1" key="1">
    <citation type="journal article" date="2014" name="Front. Microbiol.">
        <title>High frequency of phylogenetically diverse reductive dehalogenase-homologous genes in deep subseafloor sedimentary metagenomes.</title>
        <authorList>
            <person name="Kawai M."/>
            <person name="Futagami T."/>
            <person name="Toyoda A."/>
            <person name="Takaki Y."/>
            <person name="Nishi S."/>
            <person name="Hori S."/>
            <person name="Arai W."/>
            <person name="Tsubouchi T."/>
            <person name="Morono Y."/>
            <person name="Uchiyama I."/>
            <person name="Ito T."/>
            <person name="Fujiyama A."/>
            <person name="Inagaki F."/>
            <person name="Takami H."/>
        </authorList>
    </citation>
    <scope>NUCLEOTIDE SEQUENCE</scope>
    <source>
        <strain evidence="1">Expedition CK06-06</strain>
    </source>
</reference>
<feature type="non-terminal residue" evidence="1">
    <location>
        <position position="41"/>
    </location>
</feature>
<proteinExistence type="predicted"/>
<gene>
    <name evidence="1" type="ORF">S03H2_72890</name>
</gene>
<feature type="non-terminal residue" evidence="1">
    <location>
        <position position="1"/>
    </location>
</feature>
<dbReference type="Gene3D" id="2.70.98.10">
    <property type="match status" value="1"/>
</dbReference>
<dbReference type="GO" id="GO:0003824">
    <property type="term" value="F:catalytic activity"/>
    <property type="evidence" value="ECO:0007669"/>
    <property type="project" value="InterPro"/>
</dbReference>
<dbReference type="InterPro" id="IPR011013">
    <property type="entry name" value="Gal_mutarotase_sf_dom"/>
</dbReference>
<dbReference type="EMBL" id="BARU01049583">
    <property type="protein sequence ID" value="GAH94558.1"/>
    <property type="molecule type" value="Genomic_DNA"/>
</dbReference>
<dbReference type="GO" id="GO:0005975">
    <property type="term" value="P:carbohydrate metabolic process"/>
    <property type="evidence" value="ECO:0007669"/>
    <property type="project" value="InterPro"/>
</dbReference>
<dbReference type="InterPro" id="IPR014718">
    <property type="entry name" value="GH-type_carb-bd"/>
</dbReference>
<organism evidence="1">
    <name type="scientific">marine sediment metagenome</name>
    <dbReference type="NCBI Taxonomy" id="412755"/>
    <lineage>
        <taxon>unclassified sequences</taxon>
        <taxon>metagenomes</taxon>
        <taxon>ecological metagenomes</taxon>
    </lineage>
</organism>